<name>A0A8C7EQD9_NEOVI</name>
<keyword evidence="3" id="KW-1185">Reference proteome</keyword>
<accession>A0A8C7EQD9</accession>
<dbReference type="Ensembl" id="ENSNVIT00000017722.1">
    <property type="protein sequence ID" value="ENSNVIP00000015181.1"/>
    <property type="gene ID" value="ENSNVIG00000011898.1"/>
</dbReference>
<dbReference type="Proteomes" id="UP000694425">
    <property type="component" value="Unplaced"/>
</dbReference>
<feature type="region of interest" description="Disordered" evidence="1">
    <location>
        <begin position="20"/>
        <end position="61"/>
    </location>
</feature>
<sequence>QPPNIKEKMLLSLYVSLPQQMASPHPSNSAPSSSRGSNGKDQLSKTNIYIRGLQPGTSDQDPIKSCHPLYRCLYCF</sequence>
<reference evidence="2" key="2">
    <citation type="submission" date="2025-09" db="UniProtKB">
        <authorList>
            <consortium name="Ensembl"/>
        </authorList>
    </citation>
    <scope>IDENTIFICATION</scope>
</reference>
<protein>
    <submittedName>
        <fullName evidence="2">Uncharacterized protein</fullName>
    </submittedName>
</protein>
<evidence type="ECO:0000256" key="1">
    <source>
        <dbReference type="SAM" id="MobiDB-lite"/>
    </source>
</evidence>
<reference evidence="2" key="1">
    <citation type="submission" date="2025-08" db="UniProtKB">
        <authorList>
            <consortium name="Ensembl"/>
        </authorList>
    </citation>
    <scope>IDENTIFICATION</scope>
</reference>
<organism evidence="2 3">
    <name type="scientific">Neovison vison</name>
    <name type="common">American mink</name>
    <name type="synonym">Mustela vison</name>
    <dbReference type="NCBI Taxonomy" id="452646"/>
    <lineage>
        <taxon>Eukaryota</taxon>
        <taxon>Metazoa</taxon>
        <taxon>Chordata</taxon>
        <taxon>Craniata</taxon>
        <taxon>Vertebrata</taxon>
        <taxon>Euteleostomi</taxon>
        <taxon>Mammalia</taxon>
        <taxon>Eutheria</taxon>
        <taxon>Laurasiatheria</taxon>
        <taxon>Carnivora</taxon>
        <taxon>Caniformia</taxon>
        <taxon>Musteloidea</taxon>
        <taxon>Mustelidae</taxon>
        <taxon>Mustelinae</taxon>
        <taxon>Neogale</taxon>
    </lineage>
</organism>
<evidence type="ECO:0000313" key="2">
    <source>
        <dbReference type="Ensembl" id="ENSNVIP00000015181.1"/>
    </source>
</evidence>
<proteinExistence type="predicted"/>
<feature type="compositionally biased region" description="Low complexity" evidence="1">
    <location>
        <begin position="22"/>
        <end position="39"/>
    </location>
</feature>
<dbReference type="GeneTree" id="ENSGT00940000179600"/>
<dbReference type="AlphaFoldDB" id="A0A8C7EQD9"/>
<evidence type="ECO:0000313" key="3">
    <source>
        <dbReference type="Proteomes" id="UP000694425"/>
    </source>
</evidence>